<evidence type="ECO:0000313" key="3">
    <source>
        <dbReference type="EMBL" id="ATQ43480.1"/>
    </source>
</evidence>
<feature type="compositionally biased region" description="Pro residues" evidence="1">
    <location>
        <begin position="41"/>
        <end position="53"/>
    </location>
</feature>
<accession>A0A2D2AZP9</accession>
<organism evidence="3 4">
    <name type="scientific">Caulobacter mirabilis</name>
    <dbReference type="NCBI Taxonomy" id="69666"/>
    <lineage>
        <taxon>Bacteria</taxon>
        <taxon>Pseudomonadati</taxon>
        <taxon>Pseudomonadota</taxon>
        <taxon>Alphaproteobacteria</taxon>
        <taxon>Caulobacterales</taxon>
        <taxon>Caulobacteraceae</taxon>
        <taxon>Caulobacter</taxon>
    </lineage>
</organism>
<name>A0A2D2AZP9_9CAUL</name>
<dbReference type="Proteomes" id="UP000228945">
    <property type="component" value="Chromosome"/>
</dbReference>
<proteinExistence type="predicted"/>
<reference evidence="3 4" key="1">
    <citation type="submission" date="2017-10" db="EMBL/GenBank/DDBJ databases">
        <title>Genome sequence of Caulobacter mirabilis FWC38.</title>
        <authorList>
            <person name="Fiebig A."/>
            <person name="Crosson S."/>
        </authorList>
    </citation>
    <scope>NUCLEOTIDE SEQUENCE [LARGE SCALE GENOMIC DNA]</scope>
    <source>
        <strain evidence="3 4">FWC 38</strain>
    </source>
</reference>
<evidence type="ECO:0000313" key="4">
    <source>
        <dbReference type="Proteomes" id="UP000228945"/>
    </source>
</evidence>
<gene>
    <name evidence="3" type="ORF">CSW64_14200</name>
</gene>
<dbReference type="KEGG" id="cmb:CSW64_14200"/>
<protein>
    <submittedName>
        <fullName evidence="3">Uncharacterized protein</fullName>
    </submittedName>
</protein>
<feature type="compositionally biased region" description="Low complexity" evidence="1">
    <location>
        <begin position="54"/>
        <end position="63"/>
    </location>
</feature>
<dbReference type="RefSeq" id="WP_172448570.1">
    <property type="nucleotide sequence ID" value="NZ_CP024201.1"/>
</dbReference>
<evidence type="ECO:0000256" key="2">
    <source>
        <dbReference type="SAM" id="SignalP"/>
    </source>
</evidence>
<evidence type="ECO:0000256" key="1">
    <source>
        <dbReference type="SAM" id="MobiDB-lite"/>
    </source>
</evidence>
<dbReference type="EMBL" id="CP024201">
    <property type="protein sequence ID" value="ATQ43480.1"/>
    <property type="molecule type" value="Genomic_DNA"/>
</dbReference>
<keyword evidence="2" id="KW-0732">Signal</keyword>
<keyword evidence="4" id="KW-1185">Reference proteome</keyword>
<feature type="signal peptide" evidence="2">
    <location>
        <begin position="1"/>
        <end position="22"/>
    </location>
</feature>
<sequence>MTATRLLAVAAVSGFIALPAFAQSPAPAEPAETPPAADQPMPDPQPAPPPPAAAPMSPSALAATHQGADASAVTPDAAVKVVTNGPIPDTKENRAKYGQPDSNAGKRSKPAGN</sequence>
<dbReference type="AlphaFoldDB" id="A0A2D2AZP9"/>
<feature type="compositionally biased region" description="Low complexity" evidence="1">
    <location>
        <begin position="24"/>
        <end position="40"/>
    </location>
</feature>
<feature type="chain" id="PRO_5013581698" evidence="2">
    <location>
        <begin position="23"/>
        <end position="113"/>
    </location>
</feature>
<feature type="region of interest" description="Disordered" evidence="1">
    <location>
        <begin position="24"/>
        <end position="113"/>
    </location>
</feature>